<dbReference type="EMBL" id="CP036275">
    <property type="protein sequence ID" value="QDU40506.1"/>
    <property type="molecule type" value="Genomic_DNA"/>
</dbReference>
<feature type="transmembrane region" description="Helical" evidence="3">
    <location>
        <begin position="24"/>
        <end position="44"/>
    </location>
</feature>
<protein>
    <submittedName>
        <fullName evidence="5">Polysaccharide biosynthesis/export protein</fullName>
    </submittedName>
</protein>
<name>A0A517ZDE7_9PLAN</name>
<dbReference type="AlphaFoldDB" id="A0A517ZDE7"/>
<keyword evidence="3" id="KW-1133">Transmembrane helix</keyword>
<evidence type="ECO:0000256" key="3">
    <source>
        <dbReference type="SAM" id="Phobius"/>
    </source>
</evidence>
<feature type="region of interest" description="Disordered" evidence="2">
    <location>
        <begin position="1"/>
        <end position="22"/>
    </location>
</feature>
<proteinExistence type="predicted"/>
<feature type="domain" description="Polysaccharide export protein N-terminal" evidence="4">
    <location>
        <begin position="77"/>
        <end position="160"/>
    </location>
</feature>
<keyword evidence="3" id="KW-0812">Transmembrane</keyword>
<evidence type="ECO:0000259" key="4">
    <source>
        <dbReference type="Pfam" id="PF02563"/>
    </source>
</evidence>
<gene>
    <name evidence="5" type="ORF">Mal4_48640</name>
</gene>
<keyword evidence="1" id="KW-0732">Signal</keyword>
<sequence length="457" mass="49927">MTHVNSATGQTANGKRERRSGGTVASMVTLAGICLLAGCAAVTFPETGVPVYRVPEELLSPPKDPTRTINLSLLRQEQPEEHLLAPGDVLGIWVEGVFGARGDTPPVRFSSRRGDFPSSTGLPYTISPRGTVDLPVVGELNVEGMTLAEVKTAIRKAYVEDRPIIQAGFERIIVTLVQPREYNVLVLRQETGTAVGSRESPTQFQEINRFKRGTGYVVTLQAYENDVLHALVYSGGLPGIDAVNEVRIQKRRFTSAAEAEMLKEQFEESGEPVPAFGAHEIRIPLRMVPGTPLPINEEDIILEDGDVVFIEARESEVFYTGGLLPTNELVLPRDHDLDVLEAIVLARGPVLSGGLLPGSLAFSAELLEGDIGGPSPTHVIVLRKTQDGRQYPIRVDLNKAIKDPRERIIIQPNDVVLMQQTPEEAIARYATNIFSFRIFGRFLNRGDATGTVDVLLP</sequence>
<accession>A0A517ZDE7</accession>
<evidence type="ECO:0000313" key="5">
    <source>
        <dbReference type="EMBL" id="QDU40506.1"/>
    </source>
</evidence>
<organism evidence="5 6">
    <name type="scientific">Maioricimonas rarisocia</name>
    <dbReference type="NCBI Taxonomy" id="2528026"/>
    <lineage>
        <taxon>Bacteria</taxon>
        <taxon>Pseudomonadati</taxon>
        <taxon>Planctomycetota</taxon>
        <taxon>Planctomycetia</taxon>
        <taxon>Planctomycetales</taxon>
        <taxon>Planctomycetaceae</taxon>
        <taxon>Maioricimonas</taxon>
    </lineage>
</organism>
<evidence type="ECO:0000256" key="1">
    <source>
        <dbReference type="ARBA" id="ARBA00022729"/>
    </source>
</evidence>
<evidence type="ECO:0000256" key="2">
    <source>
        <dbReference type="SAM" id="MobiDB-lite"/>
    </source>
</evidence>
<dbReference type="InterPro" id="IPR049712">
    <property type="entry name" value="Poly_export"/>
</dbReference>
<dbReference type="Proteomes" id="UP000320496">
    <property type="component" value="Chromosome"/>
</dbReference>
<dbReference type="InterPro" id="IPR003715">
    <property type="entry name" value="Poly_export_N"/>
</dbReference>
<dbReference type="KEGG" id="mri:Mal4_48640"/>
<dbReference type="Gene3D" id="3.30.1950.10">
    <property type="entry name" value="wza like domain"/>
    <property type="match status" value="1"/>
</dbReference>
<dbReference type="PANTHER" id="PTHR33619">
    <property type="entry name" value="POLYSACCHARIDE EXPORT PROTEIN GFCE-RELATED"/>
    <property type="match status" value="1"/>
</dbReference>
<keyword evidence="3" id="KW-0472">Membrane</keyword>
<dbReference type="PANTHER" id="PTHR33619:SF3">
    <property type="entry name" value="POLYSACCHARIDE EXPORT PROTEIN GFCE-RELATED"/>
    <property type="match status" value="1"/>
</dbReference>
<feature type="compositionally biased region" description="Polar residues" evidence="2">
    <location>
        <begin position="1"/>
        <end position="13"/>
    </location>
</feature>
<reference evidence="5 6" key="1">
    <citation type="submission" date="2019-02" db="EMBL/GenBank/DDBJ databases">
        <title>Deep-cultivation of Planctomycetes and their phenomic and genomic characterization uncovers novel biology.</title>
        <authorList>
            <person name="Wiegand S."/>
            <person name="Jogler M."/>
            <person name="Boedeker C."/>
            <person name="Pinto D."/>
            <person name="Vollmers J."/>
            <person name="Rivas-Marin E."/>
            <person name="Kohn T."/>
            <person name="Peeters S.H."/>
            <person name="Heuer A."/>
            <person name="Rast P."/>
            <person name="Oberbeckmann S."/>
            <person name="Bunk B."/>
            <person name="Jeske O."/>
            <person name="Meyerdierks A."/>
            <person name="Storesund J.E."/>
            <person name="Kallscheuer N."/>
            <person name="Luecker S."/>
            <person name="Lage O.M."/>
            <person name="Pohl T."/>
            <person name="Merkel B.J."/>
            <person name="Hornburger P."/>
            <person name="Mueller R.-W."/>
            <person name="Bruemmer F."/>
            <person name="Labrenz M."/>
            <person name="Spormann A.M."/>
            <person name="Op den Camp H."/>
            <person name="Overmann J."/>
            <person name="Amann R."/>
            <person name="Jetten M.S.M."/>
            <person name="Mascher T."/>
            <person name="Medema M.H."/>
            <person name="Devos D.P."/>
            <person name="Kaster A.-K."/>
            <person name="Ovreas L."/>
            <person name="Rohde M."/>
            <person name="Galperin M.Y."/>
            <person name="Jogler C."/>
        </authorList>
    </citation>
    <scope>NUCLEOTIDE SEQUENCE [LARGE SCALE GENOMIC DNA]</scope>
    <source>
        <strain evidence="5 6">Mal4</strain>
    </source>
</reference>
<dbReference type="Pfam" id="PF02563">
    <property type="entry name" value="Poly_export"/>
    <property type="match status" value="1"/>
</dbReference>
<keyword evidence="6" id="KW-1185">Reference proteome</keyword>
<dbReference type="GO" id="GO:0015159">
    <property type="term" value="F:polysaccharide transmembrane transporter activity"/>
    <property type="evidence" value="ECO:0007669"/>
    <property type="project" value="InterPro"/>
</dbReference>
<evidence type="ECO:0000313" key="6">
    <source>
        <dbReference type="Proteomes" id="UP000320496"/>
    </source>
</evidence>